<evidence type="ECO:0000313" key="6">
    <source>
        <dbReference type="EMBL" id="EPD30419.1"/>
    </source>
</evidence>
<name>A0A9W5RDF2_9ACTO</name>
<evidence type="ECO:0000256" key="4">
    <source>
        <dbReference type="PROSITE-ProRule" id="PRU00464"/>
    </source>
</evidence>
<dbReference type="Proteomes" id="UP000014387">
    <property type="component" value="Unassembled WGS sequence"/>
</dbReference>
<dbReference type="GO" id="GO:0000166">
    <property type="term" value="F:nucleotide binding"/>
    <property type="evidence" value="ECO:0007669"/>
    <property type="project" value="UniProtKB-KW"/>
</dbReference>
<proteinExistence type="predicted"/>
<dbReference type="InterPro" id="IPR052908">
    <property type="entry name" value="AP-4-A_phosphorylase"/>
</dbReference>
<keyword evidence="1" id="KW-0547">Nucleotide-binding</keyword>
<dbReference type="PROSITE" id="PS51084">
    <property type="entry name" value="HIT_2"/>
    <property type="match status" value="1"/>
</dbReference>
<dbReference type="InterPro" id="IPR039383">
    <property type="entry name" value="FHIT"/>
</dbReference>
<feature type="binding site" evidence="3">
    <location>
        <position position="69"/>
    </location>
    <ligand>
        <name>substrate</name>
    </ligand>
</feature>
<dbReference type="Gene3D" id="3.30.428.10">
    <property type="entry name" value="HIT-like"/>
    <property type="match status" value="1"/>
</dbReference>
<keyword evidence="7" id="KW-1185">Reference proteome</keyword>
<dbReference type="GO" id="GO:0003824">
    <property type="term" value="F:catalytic activity"/>
    <property type="evidence" value="ECO:0007669"/>
    <property type="project" value="InterPro"/>
</dbReference>
<dbReference type="InterPro" id="IPR011146">
    <property type="entry name" value="HIT-like"/>
</dbReference>
<dbReference type="PANTHER" id="PTHR42997">
    <property type="entry name" value="HIT FAMILY HYDROLASE"/>
    <property type="match status" value="1"/>
</dbReference>
<gene>
    <name evidence="6" type="ORF">HMPREF9238_00162</name>
</gene>
<dbReference type="AlphaFoldDB" id="A0A9W5RDF2"/>
<feature type="short sequence motif" description="Histidine triad motif" evidence="4">
    <location>
        <begin position="137"/>
        <end position="141"/>
    </location>
</feature>
<dbReference type="PANTHER" id="PTHR42997:SF1">
    <property type="entry name" value="AP-4-A PHOSPHORYLASE"/>
    <property type="match status" value="1"/>
</dbReference>
<evidence type="ECO:0000256" key="3">
    <source>
        <dbReference type="PIRSR" id="PIRSR639383-2"/>
    </source>
</evidence>
<dbReference type="SUPFAM" id="SSF54197">
    <property type="entry name" value="HIT-like"/>
    <property type="match status" value="1"/>
</dbReference>
<feature type="binding site" evidence="3">
    <location>
        <position position="141"/>
    </location>
    <ligand>
        <name>substrate</name>
    </ligand>
</feature>
<reference evidence="6 7" key="1">
    <citation type="submission" date="2013-05" db="EMBL/GenBank/DDBJ databases">
        <title>The Genome Sequence of Actinomyces europaeus ACS-120-V-COL10B.</title>
        <authorList>
            <consortium name="The Broad Institute Genomics Platform"/>
            <person name="Earl A."/>
            <person name="Ward D."/>
            <person name="Feldgarden M."/>
            <person name="Gevers D."/>
            <person name="Saerens B."/>
            <person name="Vaneechoutte M."/>
            <person name="Walker B."/>
            <person name="Young S."/>
            <person name="Zeng Q."/>
            <person name="Gargeya S."/>
            <person name="Fitzgerald M."/>
            <person name="Haas B."/>
            <person name="Abouelleil A."/>
            <person name="Allen A.W."/>
            <person name="Alvarado L."/>
            <person name="Arachchi H.M."/>
            <person name="Berlin A.M."/>
            <person name="Chapman S.B."/>
            <person name="Gainer-Dewar J."/>
            <person name="Goldberg J."/>
            <person name="Griggs A."/>
            <person name="Gujja S."/>
            <person name="Hansen M."/>
            <person name="Howarth C."/>
            <person name="Imamovic A."/>
            <person name="Ireland A."/>
            <person name="Larimer J."/>
            <person name="McCowan C."/>
            <person name="Murphy C."/>
            <person name="Pearson M."/>
            <person name="Poon T.W."/>
            <person name="Priest M."/>
            <person name="Roberts A."/>
            <person name="Saif S."/>
            <person name="Shea T."/>
            <person name="Sisk P."/>
            <person name="Sykes S."/>
            <person name="Wortman J."/>
            <person name="Nusbaum C."/>
            <person name="Birren B."/>
        </authorList>
    </citation>
    <scope>NUCLEOTIDE SEQUENCE [LARGE SCALE GENOMIC DNA]</scope>
    <source>
        <strain evidence="6 7">ACS-120-V-Col10b</strain>
    </source>
</reference>
<sequence>MEAESSLQFAGVPDAFQRLWTPHRMAYVEGEEKPATQSSSDCPFCRAPSLSDEEGLIVHRGEHAFVLMNLFPYNSGHVLVCPYRHISLYPDISVDERNEIAALTVRAMEVLTTAVGAQGFNLGMNQGEVAGAGIAAHLHQHVVPRYKGDANFLPVIGQTKAVPQLIEDARQVLVKNWERV</sequence>
<feature type="active site" description="Tele-AMP-histidine intermediate" evidence="2">
    <location>
        <position position="139"/>
    </location>
</feature>
<organism evidence="6 7">
    <name type="scientific">Gleimia europaea ACS-120-V-Col10b</name>
    <dbReference type="NCBI Taxonomy" id="883069"/>
    <lineage>
        <taxon>Bacteria</taxon>
        <taxon>Bacillati</taxon>
        <taxon>Actinomycetota</taxon>
        <taxon>Actinomycetes</taxon>
        <taxon>Actinomycetales</taxon>
        <taxon>Actinomycetaceae</taxon>
        <taxon>Gleimia</taxon>
    </lineage>
</organism>
<dbReference type="InterPro" id="IPR036265">
    <property type="entry name" value="HIT-like_sf"/>
</dbReference>
<accession>A0A9W5RDF2</accession>
<evidence type="ECO:0000313" key="7">
    <source>
        <dbReference type="Proteomes" id="UP000014387"/>
    </source>
</evidence>
<dbReference type="RefSeq" id="WP_016443531.1">
    <property type="nucleotide sequence ID" value="NZ_KE150266.1"/>
</dbReference>
<evidence type="ECO:0000256" key="2">
    <source>
        <dbReference type="PIRSR" id="PIRSR639383-1"/>
    </source>
</evidence>
<dbReference type="EMBL" id="AGWN01000001">
    <property type="protein sequence ID" value="EPD30419.1"/>
    <property type="molecule type" value="Genomic_DNA"/>
</dbReference>
<evidence type="ECO:0000259" key="5">
    <source>
        <dbReference type="PROSITE" id="PS51084"/>
    </source>
</evidence>
<protein>
    <recommendedName>
        <fullName evidence="5">HIT domain-containing protein</fullName>
    </recommendedName>
</protein>
<dbReference type="CDD" id="cd01275">
    <property type="entry name" value="FHIT"/>
    <property type="match status" value="1"/>
</dbReference>
<feature type="domain" description="HIT" evidence="5">
    <location>
        <begin position="43"/>
        <end position="152"/>
    </location>
</feature>
<comment type="caution">
    <text evidence="6">The sequence shown here is derived from an EMBL/GenBank/DDBJ whole genome shotgun (WGS) entry which is preliminary data.</text>
</comment>
<dbReference type="OrthoDB" id="9784774at2"/>
<dbReference type="Pfam" id="PF01230">
    <property type="entry name" value="HIT"/>
    <property type="match status" value="1"/>
</dbReference>
<evidence type="ECO:0000256" key="1">
    <source>
        <dbReference type="ARBA" id="ARBA00022741"/>
    </source>
</evidence>